<accession>A0ABS4U9N3</accession>
<feature type="region of interest" description="Disordered" evidence="4">
    <location>
        <begin position="429"/>
        <end position="463"/>
    </location>
</feature>
<evidence type="ECO:0000313" key="7">
    <source>
        <dbReference type="EMBL" id="MBP2333235.1"/>
    </source>
</evidence>
<keyword evidence="5" id="KW-1133">Transmembrane helix</keyword>
<feature type="transmembrane region" description="Helical" evidence="5">
    <location>
        <begin position="103"/>
        <end position="127"/>
    </location>
</feature>
<dbReference type="InterPro" id="IPR050482">
    <property type="entry name" value="Sensor_HK_TwoCompSys"/>
</dbReference>
<feature type="transmembrane region" description="Helical" evidence="5">
    <location>
        <begin position="134"/>
        <end position="155"/>
    </location>
</feature>
<feature type="transmembrane region" description="Helical" evidence="5">
    <location>
        <begin position="75"/>
        <end position="91"/>
    </location>
</feature>
<evidence type="ECO:0000256" key="5">
    <source>
        <dbReference type="SAM" id="Phobius"/>
    </source>
</evidence>
<dbReference type="InterPro" id="IPR017205">
    <property type="entry name" value="Sig_transdc_His_kinase_ChrS"/>
</dbReference>
<name>A0ABS4U9N3_9CORY</name>
<dbReference type="Proteomes" id="UP001519305">
    <property type="component" value="Unassembled WGS sequence"/>
</dbReference>
<evidence type="ECO:0000256" key="1">
    <source>
        <dbReference type="ARBA" id="ARBA00022679"/>
    </source>
</evidence>
<dbReference type="PIRSF" id="PIRSF037434">
    <property type="entry name" value="STHK_ChrS"/>
    <property type="match status" value="1"/>
</dbReference>
<evidence type="ECO:0000313" key="8">
    <source>
        <dbReference type="Proteomes" id="UP001519305"/>
    </source>
</evidence>
<dbReference type="Pfam" id="PF02518">
    <property type="entry name" value="HATPase_c"/>
    <property type="match status" value="1"/>
</dbReference>
<keyword evidence="3" id="KW-0902">Two-component regulatory system</keyword>
<sequence>MNDRPETPSPAAGPDPAAGARPGPTADAAATDPAALGRIWRWLRVCLDLLVAVLLMFVALRGIATAESGHLSPATWLWLVIFAIVYAIGRMQPDDEPPWWPPAVIACFAGLAWTSPDGVWLAFPLFFLVLQAAVGWYAVAMVGVITALAIGIIAWHGGWSVGGVAGPILGAAVALMVGLGFRMLLQEATTRAEAIDELLAARADIAEMSRRAGELDERARLAADIHDTVAQGLSSIQLLLHSAEASARVVGDDARTDAERSASTERTIGQIRMARDVAADNLRETRRIIAALQPGALSGADLPVALARVCAATPATADGSPAHFSVDGDPRPLPAEVEAALVRIAQASVANVARHAHADRCAVTLTYQPDSVSLDVVDDGVGFDPTAAPPSGAVGIVGVRRRIAALGGTVSIESAPGSGCGVSVHVPLDDAHLPASDPSAADAVIADSVGPDSPTDPESKEPQ</sequence>
<keyword evidence="2 7" id="KW-0418">Kinase</keyword>
<feature type="region of interest" description="Disordered" evidence="4">
    <location>
        <begin position="1"/>
        <end position="29"/>
    </location>
</feature>
<dbReference type="SMART" id="SM00387">
    <property type="entry name" value="HATPase_c"/>
    <property type="match status" value="1"/>
</dbReference>
<keyword evidence="1" id="KW-0808">Transferase</keyword>
<dbReference type="Gene3D" id="3.30.565.10">
    <property type="entry name" value="Histidine kinase-like ATPase, C-terminal domain"/>
    <property type="match status" value="1"/>
</dbReference>
<feature type="compositionally biased region" description="Low complexity" evidence="4">
    <location>
        <begin position="14"/>
        <end position="29"/>
    </location>
</feature>
<dbReference type="PANTHER" id="PTHR24421">
    <property type="entry name" value="NITRATE/NITRITE SENSOR PROTEIN NARX-RELATED"/>
    <property type="match status" value="1"/>
</dbReference>
<reference evidence="7 8" key="1">
    <citation type="submission" date="2021-03" db="EMBL/GenBank/DDBJ databases">
        <title>Sequencing the genomes of 1000 actinobacteria strains.</title>
        <authorList>
            <person name="Klenk H.-P."/>
        </authorList>
    </citation>
    <scope>NUCLEOTIDE SEQUENCE [LARGE SCALE GENOMIC DNA]</scope>
    <source>
        <strain evidence="7 8">DSM 44506</strain>
    </source>
</reference>
<feature type="transmembrane region" description="Helical" evidence="5">
    <location>
        <begin position="42"/>
        <end position="63"/>
    </location>
</feature>
<dbReference type="RefSeq" id="WP_246580171.1">
    <property type="nucleotide sequence ID" value="NZ_CP047357.1"/>
</dbReference>
<keyword evidence="8" id="KW-1185">Reference proteome</keyword>
<dbReference type="Pfam" id="PF07730">
    <property type="entry name" value="HisKA_3"/>
    <property type="match status" value="1"/>
</dbReference>
<feature type="domain" description="Histidine kinase/HSP90-like ATPase" evidence="6">
    <location>
        <begin position="336"/>
        <end position="430"/>
    </location>
</feature>
<dbReference type="InterPro" id="IPR036890">
    <property type="entry name" value="HATPase_C_sf"/>
</dbReference>
<dbReference type="InterPro" id="IPR003594">
    <property type="entry name" value="HATPase_dom"/>
</dbReference>
<dbReference type="Gene3D" id="1.20.5.1930">
    <property type="match status" value="1"/>
</dbReference>
<dbReference type="SUPFAM" id="SSF55874">
    <property type="entry name" value="ATPase domain of HSP90 chaperone/DNA topoisomerase II/histidine kinase"/>
    <property type="match status" value="1"/>
</dbReference>
<dbReference type="EMBL" id="JAGINY010000001">
    <property type="protein sequence ID" value="MBP2333235.1"/>
    <property type="molecule type" value="Genomic_DNA"/>
</dbReference>
<evidence type="ECO:0000256" key="4">
    <source>
        <dbReference type="SAM" id="MobiDB-lite"/>
    </source>
</evidence>
<dbReference type="GO" id="GO:0016301">
    <property type="term" value="F:kinase activity"/>
    <property type="evidence" value="ECO:0007669"/>
    <property type="project" value="UniProtKB-KW"/>
</dbReference>
<keyword evidence="5" id="KW-0472">Membrane</keyword>
<protein>
    <submittedName>
        <fullName evidence="7">Signal transduction histidine kinase</fullName>
    </submittedName>
</protein>
<gene>
    <name evidence="7" type="ORF">JOF33_001934</name>
</gene>
<evidence type="ECO:0000256" key="2">
    <source>
        <dbReference type="ARBA" id="ARBA00022777"/>
    </source>
</evidence>
<dbReference type="InterPro" id="IPR011712">
    <property type="entry name" value="Sig_transdc_His_kin_sub3_dim/P"/>
</dbReference>
<organism evidence="7 8">
    <name type="scientific">Corynebacterium freneyi</name>
    <dbReference type="NCBI Taxonomy" id="134034"/>
    <lineage>
        <taxon>Bacteria</taxon>
        <taxon>Bacillati</taxon>
        <taxon>Actinomycetota</taxon>
        <taxon>Actinomycetes</taxon>
        <taxon>Mycobacteriales</taxon>
        <taxon>Corynebacteriaceae</taxon>
        <taxon>Corynebacterium</taxon>
    </lineage>
</organism>
<proteinExistence type="predicted"/>
<dbReference type="CDD" id="cd16917">
    <property type="entry name" value="HATPase_UhpB-NarQ-NarX-like"/>
    <property type="match status" value="1"/>
</dbReference>
<evidence type="ECO:0000256" key="3">
    <source>
        <dbReference type="ARBA" id="ARBA00023012"/>
    </source>
</evidence>
<dbReference type="PANTHER" id="PTHR24421:SF62">
    <property type="entry name" value="SENSORY TRANSDUCTION HISTIDINE KINASE"/>
    <property type="match status" value="1"/>
</dbReference>
<keyword evidence="5" id="KW-0812">Transmembrane</keyword>
<comment type="caution">
    <text evidence="7">The sequence shown here is derived from an EMBL/GenBank/DDBJ whole genome shotgun (WGS) entry which is preliminary data.</text>
</comment>
<evidence type="ECO:0000259" key="6">
    <source>
        <dbReference type="SMART" id="SM00387"/>
    </source>
</evidence>
<feature type="transmembrane region" description="Helical" evidence="5">
    <location>
        <begin position="161"/>
        <end position="181"/>
    </location>
</feature>